<protein>
    <recommendedName>
        <fullName evidence="6">Glutathione hydrolase proenzyme</fullName>
        <ecNumber evidence="6">2.3.2.2</ecNumber>
        <ecNumber evidence="6">3.4.19.13</ecNumber>
    </recommendedName>
    <component>
        <recommendedName>
            <fullName evidence="6">Glutathione hydrolase large chain</fullName>
        </recommendedName>
    </component>
    <component>
        <recommendedName>
            <fullName evidence="6">Glutathione hydrolase small chain</fullName>
        </recommendedName>
    </component>
</protein>
<evidence type="ECO:0000313" key="8">
    <source>
        <dbReference type="Proteomes" id="UP000194137"/>
    </source>
</evidence>
<keyword evidence="6" id="KW-0378">Hydrolase</keyword>
<dbReference type="NCBIfam" id="TIGR00066">
    <property type="entry name" value="g_glut_trans"/>
    <property type="match status" value="1"/>
</dbReference>
<dbReference type="GO" id="GO:0103068">
    <property type="term" value="F:leukotriene C4 gamma-glutamyl transferase activity"/>
    <property type="evidence" value="ECO:0007669"/>
    <property type="project" value="UniProtKB-EC"/>
</dbReference>
<comment type="PTM">
    <text evidence="6">Cleaved by autocatalysis into a large and a small subunit.</text>
</comment>
<dbReference type="OrthoDB" id="9781342at2"/>
<dbReference type="AlphaFoldDB" id="A0A1W6ZRP6"/>
<dbReference type="UniPathway" id="UPA00204"/>
<evidence type="ECO:0000256" key="5">
    <source>
        <dbReference type="PIRSR" id="PIRSR600101-2"/>
    </source>
</evidence>
<evidence type="ECO:0000256" key="1">
    <source>
        <dbReference type="ARBA" id="ARBA00001049"/>
    </source>
</evidence>
<dbReference type="PRINTS" id="PR01210">
    <property type="entry name" value="GGTRANSPTASE"/>
</dbReference>
<comment type="catalytic activity">
    <reaction evidence="2 6">
        <text>glutathione + H2O = L-cysteinylglycine + L-glutamate</text>
        <dbReference type="Rhea" id="RHEA:28807"/>
        <dbReference type="ChEBI" id="CHEBI:15377"/>
        <dbReference type="ChEBI" id="CHEBI:29985"/>
        <dbReference type="ChEBI" id="CHEBI:57925"/>
        <dbReference type="ChEBI" id="CHEBI:61694"/>
        <dbReference type="EC" id="3.4.19.13"/>
    </reaction>
</comment>
<keyword evidence="6" id="KW-0012">Acyltransferase</keyword>
<evidence type="ECO:0000256" key="3">
    <source>
        <dbReference type="ARBA" id="ARBA00047417"/>
    </source>
</evidence>
<dbReference type="GO" id="GO:0006751">
    <property type="term" value="P:glutathione catabolic process"/>
    <property type="evidence" value="ECO:0007669"/>
    <property type="project" value="UniProtKB-UniRule"/>
</dbReference>
<feature type="binding site" evidence="5">
    <location>
        <position position="432"/>
    </location>
    <ligand>
        <name>L-glutamate</name>
        <dbReference type="ChEBI" id="CHEBI:29985"/>
    </ligand>
</feature>
<evidence type="ECO:0000256" key="4">
    <source>
        <dbReference type="PIRSR" id="PIRSR600101-1"/>
    </source>
</evidence>
<comment type="similarity">
    <text evidence="6">Belongs to the gamma-glutamyltransferase family.</text>
</comment>
<dbReference type="RefSeq" id="WP_086087844.1">
    <property type="nucleotide sequence ID" value="NZ_CP021112.1"/>
</dbReference>
<comment type="catalytic activity">
    <reaction evidence="3 6">
        <text>an N-terminal (5-L-glutamyl)-[peptide] + an alpha-amino acid = 5-L-glutamyl amino acid + an N-terminal L-alpha-aminoacyl-[peptide]</text>
        <dbReference type="Rhea" id="RHEA:23904"/>
        <dbReference type="Rhea" id="RHEA-COMP:9780"/>
        <dbReference type="Rhea" id="RHEA-COMP:9795"/>
        <dbReference type="ChEBI" id="CHEBI:77644"/>
        <dbReference type="ChEBI" id="CHEBI:78597"/>
        <dbReference type="ChEBI" id="CHEBI:78599"/>
        <dbReference type="ChEBI" id="CHEBI:78608"/>
        <dbReference type="EC" id="2.3.2.2"/>
    </reaction>
</comment>
<dbReference type="SUPFAM" id="SSF56235">
    <property type="entry name" value="N-terminal nucleophile aminohydrolases (Ntn hydrolases)"/>
    <property type="match status" value="1"/>
</dbReference>
<evidence type="ECO:0000256" key="2">
    <source>
        <dbReference type="ARBA" id="ARBA00001089"/>
    </source>
</evidence>
<organism evidence="7 8">
    <name type="scientific">Pseudorhodoplanes sinuspersici</name>
    <dbReference type="NCBI Taxonomy" id="1235591"/>
    <lineage>
        <taxon>Bacteria</taxon>
        <taxon>Pseudomonadati</taxon>
        <taxon>Pseudomonadota</taxon>
        <taxon>Alphaproteobacteria</taxon>
        <taxon>Hyphomicrobiales</taxon>
        <taxon>Pseudorhodoplanes</taxon>
    </lineage>
</organism>
<gene>
    <name evidence="7" type="ORF">CAK95_10305</name>
</gene>
<reference evidence="7 8" key="1">
    <citation type="submission" date="2017-05" db="EMBL/GenBank/DDBJ databases">
        <title>Full genome sequence of Pseudorhodoplanes sinuspersici.</title>
        <authorList>
            <person name="Dastgheib S.M.M."/>
            <person name="Shavandi M."/>
            <person name="Tirandaz H."/>
        </authorList>
    </citation>
    <scope>NUCLEOTIDE SEQUENCE [LARGE SCALE GENOMIC DNA]</scope>
    <source>
        <strain evidence="7 8">RIPI110</strain>
    </source>
</reference>
<dbReference type="Pfam" id="PF01019">
    <property type="entry name" value="G_glu_transpept"/>
    <property type="match status" value="1"/>
</dbReference>
<dbReference type="InterPro" id="IPR052896">
    <property type="entry name" value="GGT-like_enzyme"/>
</dbReference>
<keyword evidence="6 7" id="KW-0808">Transferase</keyword>
<dbReference type="Gene3D" id="1.10.246.130">
    <property type="match status" value="1"/>
</dbReference>
<dbReference type="EC" id="3.4.19.13" evidence="6"/>
<dbReference type="InterPro" id="IPR043137">
    <property type="entry name" value="GGT_ssub_C"/>
</dbReference>
<dbReference type="Proteomes" id="UP000194137">
    <property type="component" value="Chromosome"/>
</dbReference>
<name>A0A1W6ZRP6_9HYPH</name>
<dbReference type="EMBL" id="CP021112">
    <property type="protein sequence ID" value="ARP99434.1"/>
    <property type="molecule type" value="Genomic_DNA"/>
</dbReference>
<dbReference type="PANTHER" id="PTHR43881:SF1">
    <property type="entry name" value="GAMMA-GLUTAMYLTRANSPEPTIDASE (AFU_ORTHOLOGUE AFUA_4G13580)"/>
    <property type="match status" value="1"/>
</dbReference>
<proteinExistence type="inferred from homology"/>
<dbReference type="GO" id="GO:0006750">
    <property type="term" value="P:glutathione biosynthetic process"/>
    <property type="evidence" value="ECO:0007669"/>
    <property type="project" value="UniProtKB-KW"/>
</dbReference>
<keyword evidence="8" id="KW-1185">Reference proteome</keyword>
<feature type="active site" description="Nucleophile" evidence="4">
    <location>
        <position position="349"/>
    </location>
</feature>
<dbReference type="Gene3D" id="3.60.20.40">
    <property type="match status" value="1"/>
</dbReference>
<comment type="catalytic activity">
    <reaction evidence="1 6">
        <text>an S-substituted glutathione + H2O = an S-substituted L-cysteinylglycine + L-glutamate</text>
        <dbReference type="Rhea" id="RHEA:59468"/>
        <dbReference type="ChEBI" id="CHEBI:15377"/>
        <dbReference type="ChEBI" id="CHEBI:29985"/>
        <dbReference type="ChEBI" id="CHEBI:90779"/>
        <dbReference type="ChEBI" id="CHEBI:143103"/>
        <dbReference type="EC" id="3.4.19.13"/>
    </reaction>
</comment>
<dbReference type="EC" id="2.3.2.2" evidence="6"/>
<evidence type="ECO:0000313" key="7">
    <source>
        <dbReference type="EMBL" id="ARP99434.1"/>
    </source>
</evidence>
<evidence type="ECO:0000256" key="6">
    <source>
        <dbReference type="RuleBase" id="RU368036"/>
    </source>
</evidence>
<sequence length="527" mass="55393">MTRDYHFPGRSPAYATGGMVATSHPLASLAGVEILRAGGTAVDAAVAVVAMAGILEPQMTGIGGDCFCLVAKPGQPVWGYNGSGRAGAAMRAESLIEQGLKEIAPTSVHSVTVPGAVEAWDTILKTHGRFGLDRVLLPAITAAEAGVPVSPRVAFDWARTKERLTRSPGAAMHFLPQGAAPKAGDVVKFPALAKTLWAIGERGARAFYEGEIADDIVATLKAMGGVLTADDFAAHRGEEATPLTSNYRGLDVVELPPNGQGMIALILLNILERFALSNLDPVGADRYHLATEAARLAYGVRNTYLADPAFMTQPVPSLLDSGFAAQLAGMIDRTKRSPFPQAPKPQGSTVLACVVDRDRNAVTIINSLFSGFGSGIATEKTGILLHHRGSGFNLALGHPNCIGPNKRPMHTIIPALAMRDGRVDMAFGVMGGAYQAMGHAHFISNVVDYGMDVQSAIDSPRIFFEGEQVTLENGIGEAVLQDLRARGHDAARAAVPHGGGQAIKIDWERGVLIGGSDPRKDGCALGY</sequence>
<dbReference type="KEGG" id="psin:CAK95_10305"/>
<keyword evidence="6" id="KW-0317">Glutathione biosynthesis</keyword>
<accession>A0A1W6ZRP6</accession>
<dbReference type="GO" id="GO:0036374">
    <property type="term" value="F:glutathione hydrolase activity"/>
    <property type="evidence" value="ECO:0007669"/>
    <property type="project" value="UniProtKB-UniRule"/>
</dbReference>
<dbReference type="PANTHER" id="PTHR43881">
    <property type="entry name" value="GAMMA-GLUTAMYLTRANSPEPTIDASE (AFU_ORTHOLOGUE AFUA_4G13580)"/>
    <property type="match status" value="1"/>
</dbReference>
<comment type="pathway">
    <text evidence="6">Sulfur metabolism; glutathione metabolism.</text>
</comment>
<dbReference type="STRING" id="1235591.CAK95_10305"/>
<dbReference type="InterPro" id="IPR043138">
    <property type="entry name" value="GGT_lsub"/>
</dbReference>
<dbReference type="InterPro" id="IPR029055">
    <property type="entry name" value="Ntn_hydrolases_N"/>
</dbReference>
<dbReference type="InterPro" id="IPR000101">
    <property type="entry name" value="GGT_peptidase"/>
</dbReference>
<keyword evidence="6" id="KW-0865">Zymogen</keyword>
<comment type="subunit">
    <text evidence="6">This enzyme consists of two polypeptide chains, which are synthesized in precursor form from a single polypeptide.</text>
</comment>